<evidence type="ECO:0000313" key="3">
    <source>
        <dbReference type="Proteomes" id="UP001151529"/>
    </source>
</evidence>
<dbReference type="PANTHER" id="PTHR45508">
    <property type="entry name" value="RHODANESE-LIKE DOMAIN-CONTAINING PROTEIN 9, CHLOROPLASTIC"/>
    <property type="match status" value="1"/>
</dbReference>
<dbReference type="Proteomes" id="UP001151529">
    <property type="component" value="Chromosome 6"/>
</dbReference>
<sequence length="264" mass="29976">MKYHVAATHCLSQISCGHASKSTDSQSCQDRNTDRERELEIIKEQQNCKWLGIATCALTLSSRSNFTTSWLEFETRHRRTIRGEPKRWRNFGIRAEVDFVNSDEAKKLVTDEGYVVLDVRDRTQYERAHIKSCYHVPLFIENQDNDFGTIIKRTSQLSPKSKLLIVCQGGLRSTAAANKLEAAGFRNVACVTSGLQSVKTRFYGAARCWQSWFDHNSRKDLSSTWNCTYLCVSVHHLLPRSSRKAVSTSPVGLVLVIIPSFLQV</sequence>
<reference evidence="2" key="1">
    <citation type="submission" date="2022-11" db="EMBL/GenBank/DDBJ databases">
        <authorList>
            <person name="Hyden B.L."/>
            <person name="Feng K."/>
            <person name="Yates T."/>
            <person name="Jawdy S."/>
            <person name="Smart L.B."/>
            <person name="Muchero W."/>
        </authorList>
    </citation>
    <scope>NUCLEOTIDE SEQUENCE</scope>
    <source>
        <tissue evidence="2">Shoot tip</tissue>
    </source>
</reference>
<gene>
    <name evidence="2" type="ORF">OIU85_016016</name>
</gene>
<dbReference type="InterPro" id="IPR001763">
    <property type="entry name" value="Rhodanese-like_dom"/>
</dbReference>
<dbReference type="AlphaFoldDB" id="A0A9Q0V4M5"/>
<feature type="domain" description="Rhodanese" evidence="1">
    <location>
        <begin position="110"/>
        <end position="207"/>
    </location>
</feature>
<dbReference type="GO" id="GO:0009507">
    <property type="term" value="C:chloroplast"/>
    <property type="evidence" value="ECO:0007669"/>
    <property type="project" value="TreeGrafter"/>
</dbReference>
<name>A0A9Q0V4M5_SALVM</name>
<dbReference type="SMART" id="SM00450">
    <property type="entry name" value="RHOD"/>
    <property type="match status" value="1"/>
</dbReference>
<dbReference type="OrthoDB" id="566238at2759"/>
<protein>
    <submittedName>
        <fullName evidence="2">RHODANESE-LIKE DOMAIN-CONTAINING PROTEIN 9 CHLOROPLASTIC</fullName>
    </submittedName>
</protein>
<evidence type="ECO:0000313" key="2">
    <source>
        <dbReference type="EMBL" id="KAJ6741887.1"/>
    </source>
</evidence>
<organism evidence="2 3">
    <name type="scientific">Salix viminalis</name>
    <name type="common">Common osier</name>
    <name type="synonym">Basket willow</name>
    <dbReference type="NCBI Taxonomy" id="40686"/>
    <lineage>
        <taxon>Eukaryota</taxon>
        <taxon>Viridiplantae</taxon>
        <taxon>Streptophyta</taxon>
        <taxon>Embryophyta</taxon>
        <taxon>Tracheophyta</taxon>
        <taxon>Spermatophyta</taxon>
        <taxon>Magnoliopsida</taxon>
        <taxon>eudicotyledons</taxon>
        <taxon>Gunneridae</taxon>
        <taxon>Pentapetalae</taxon>
        <taxon>rosids</taxon>
        <taxon>fabids</taxon>
        <taxon>Malpighiales</taxon>
        <taxon>Salicaceae</taxon>
        <taxon>Saliceae</taxon>
        <taxon>Salix</taxon>
    </lineage>
</organism>
<comment type="caution">
    <text evidence="2">The sequence shown here is derived from an EMBL/GenBank/DDBJ whole genome shotgun (WGS) entry which is preliminary data.</text>
</comment>
<dbReference type="InterPro" id="IPR044615">
    <property type="entry name" value="STR9"/>
</dbReference>
<proteinExistence type="predicted"/>
<dbReference type="Gene3D" id="3.40.250.10">
    <property type="entry name" value="Rhodanese-like domain"/>
    <property type="match status" value="1"/>
</dbReference>
<dbReference type="EMBL" id="JAPFFL010000002">
    <property type="protein sequence ID" value="KAJ6741887.1"/>
    <property type="molecule type" value="Genomic_DNA"/>
</dbReference>
<accession>A0A9Q0V4M5</accession>
<dbReference type="Pfam" id="PF00581">
    <property type="entry name" value="Rhodanese"/>
    <property type="match status" value="1"/>
</dbReference>
<dbReference type="PANTHER" id="PTHR45508:SF1">
    <property type="entry name" value="RHODANESE-LIKE DOMAIN-CONTAINING PROTEIN 9, CHLOROPLASTIC"/>
    <property type="match status" value="1"/>
</dbReference>
<dbReference type="SUPFAM" id="SSF52821">
    <property type="entry name" value="Rhodanese/Cell cycle control phosphatase"/>
    <property type="match status" value="1"/>
</dbReference>
<dbReference type="CDD" id="cd00158">
    <property type="entry name" value="RHOD"/>
    <property type="match status" value="1"/>
</dbReference>
<evidence type="ECO:0000259" key="1">
    <source>
        <dbReference type="PROSITE" id="PS50206"/>
    </source>
</evidence>
<keyword evidence="3" id="KW-1185">Reference proteome</keyword>
<dbReference type="PROSITE" id="PS50206">
    <property type="entry name" value="RHODANESE_3"/>
    <property type="match status" value="1"/>
</dbReference>
<reference evidence="2" key="2">
    <citation type="journal article" date="2023" name="Int. J. Mol. Sci.">
        <title>De Novo Assembly and Annotation of 11 Diverse Shrub Willow (Salix) Genomes Reveals Novel Gene Organization in Sex-Linked Regions.</title>
        <authorList>
            <person name="Hyden B."/>
            <person name="Feng K."/>
            <person name="Yates T.B."/>
            <person name="Jawdy S."/>
            <person name="Cereghino C."/>
            <person name="Smart L.B."/>
            <person name="Muchero W."/>
        </authorList>
    </citation>
    <scope>NUCLEOTIDE SEQUENCE [LARGE SCALE GENOMIC DNA]</scope>
    <source>
        <tissue evidence="2">Shoot tip</tissue>
    </source>
</reference>
<dbReference type="InterPro" id="IPR036873">
    <property type="entry name" value="Rhodanese-like_dom_sf"/>
</dbReference>